<keyword evidence="1" id="KW-1133">Transmembrane helix</keyword>
<proteinExistence type="predicted"/>
<dbReference type="EMBL" id="FQYQ01000035">
    <property type="protein sequence ID" value="SHJ63730.1"/>
    <property type="molecule type" value="Genomic_DNA"/>
</dbReference>
<name>A0A1M6KXS1_PSEXY</name>
<feature type="transmembrane region" description="Helical" evidence="1">
    <location>
        <begin position="32"/>
        <end position="53"/>
    </location>
</feature>
<reference evidence="2 3" key="1">
    <citation type="submission" date="2016-11" db="EMBL/GenBank/DDBJ databases">
        <authorList>
            <person name="Jaros S."/>
            <person name="Januszkiewicz K."/>
            <person name="Wedrychowicz H."/>
        </authorList>
    </citation>
    <scope>NUCLEOTIDE SEQUENCE [LARGE SCALE GENOMIC DNA]</scope>
    <source>
        <strain evidence="2 3">DSM 14809</strain>
    </source>
</reference>
<organism evidence="2 3">
    <name type="scientific">Pseudobutyrivibrio xylanivorans DSM 14809</name>
    <dbReference type="NCBI Taxonomy" id="1123012"/>
    <lineage>
        <taxon>Bacteria</taxon>
        <taxon>Bacillati</taxon>
        <taxon>Bacillota</taxon>
        <taxon>Clostridia</taxon>
        <taxon>Lachnospirales</taxon>
        <taxon>Lachnospiraceae</taxon>
        <taxon>Pseudobutyrivibrio</taxon>
    </lineage>
</organism>
<evidence type="ECO:0000256" key="1">
    <source>
        <dbReference type="SAM" id="Phobius"/>
    </source>
</evidence>
<keyword evidence="3" id="KW-1185">Reference proteome</keyword>
<dbReference type="OrthoDB" id="2055767at2"/>
<keyword evidence="1" id="KW-0812">Transmembrane</keyword>
<accession>A0A1M6KXS1</accession>
<feature type="transmembrane region" description="Helical" evidence="1">
    <location>
        <begin position="6"/>
        <end position="25"/>
    </location>
</feature>
<feature type="transmembrane region" description="Helical" evidence="1">
    <location>
        <begin position="59"/>
        <end position="84"/>
    </location>
</feature>
<evidence type="ECO:0000313" key="3">
    <source>
        <dbReference type="Proteomes" id="UP000184185"/>
    </source>
</evidence>
<dbReference type="RefSeq" id="WP_072919424.1">
    <property type="nucleotide sequence ID" value="NZ_FQYQ01000035.1"/>
</dbReference>
<dbReference type="AlphaFoldDB" id="A0A1M6KXS1"/>
<sequence>MFILRVFLKLILVPVMALLTIGSLLAKVSIEVGARVGAVIINIFLVIGIINLIGHDIPLAAISGVIIVLVLGILFFAANLQLICDSLRDNLRRI</sequence>
<keyword evidence="1" id="KW-0472">Membrane</keyword>
<evidence type="ECO:0000313" key="2">
    <source>
        <dbReference type="EMBL" id="SHJ63730.1"/>
    </source>
</evidence>
<dbReference type="Proteomes" id="UP000184185">
    <property type="component" value="Unassembled WGS sequence"/>
</dbReference>
<gene>
    <name evidence="2" type="ORF">SAMN02745725_02970</name>
</gene>
<protein>
    <submittedName>
        <fullName evidence="2">Uncharacterized protein</fullName>
    </submittedName>
</protein>